<dbReference type="Proteomes" id="UP001141806">
    <property type="component" value="Unassembled WGS sequence"/>
</dbReference>
<comment type="caution">
    <text evidence="2">The sequence shown here is derived from an EMBL/GenBank/DDBJ whole genome shotgun (WGS) entry which is preliminary data.</text>
</comment>
<dbReference type="EMBL" id="JAMYWD010000012">
    <property type="protein sequence ID" value="KAJ4954167.1"/>
    <property type="molecule type" value="Genomic_DNA"/>
</dbReference>
<organism evidence="2 3">
    <name type="scientific">Protea cynaroides</name>
    <dbReference type="NCBI Taxonomy" id="273540"/>
    <lineage>
        <taxon>Eukaryota</taxon>
        <taxon>Viridiplantae</taxon>
        <taxon>Streptophyta</taxon>
        <taxon>Embryophyta</taxon>
        <taxon>Tracheophyta</taxon>
        <taxon>Spermatophyta</taxon>
        <taxon>Magnoliopsida</taxon>
        <taxon>Proteales</taxon>
        <taxon>Proteaceae</taxon>
        <taxon>Protea</taxon>
    </lineage>
</organism>
<keyword evidence="3" id="KW-1185">Reference proteome</keyword>
<name>A0A9Q0JWK3_9MAGN</name>
<sequence>MHGAKAMRSGPTRQKVVPASQTATIVAGGSLESTVVLGSRLMQLDVHDVRVFARLADPMARFSSGGQESFQDKRTMTAAGEGRSGRRDMATRRVPTVLSLALEKTPLDKGLVPEGGMKPKRDVVKHGSGMNLQPPGAQPSIGGMLAVGTVNRPVTREQPLTMSYLVGRSSAMNEELQRSLRFAEEGSVVRRRVATRWGPERGQNGMWLVHKCCCAELSNLWICRTILGSVIRRSQGDFQRDLS</sequence>
<proteinExistence type="predicted"/>
<reference evidence="2" key="1">
    <citation type="journal article" date="2023" name="Plant J.">
        <title>The genome of the king protea, Protea cynaroides.</title>
        <authorList>
            <person name="Chang J."/>
            <person name="Duong T.A."/>
            <person name="Schoeman C."/>
            <person name="Ma X."/>
            <person name="Roodt D."/>
            <person name="Barker N."/>
            <person name="Li Z."/>
            <person name="Van de Peer Y."/>
            <person name="Mizrachi E."/>
        </authorList>
    </citation>
    <scope>NUCLEOTIDE SEQUENCE</scope>
    <source>
        <tissue evidence="2">Young leaves</tissue>
    </source>
</reference>
<evidence type="ECO:0000313" key="2">
    <source>
        <dbReference type="EMBL" id="KAJ4954167.1"/>
    </source>
</evidence>
<feature type="region of interest" description="Disordered" evidence="1">
    <location>
        <begin position="62"/>
        <end position="88"/>
    </location>
</feature>
<dbReference type="AlphaFoldDB" id="A0A9Q0JWK3"/>
<accession>A0A9Q0JWK3</accession>
<gene>
    <name evidence="2" type="ORF">NE237_030999</name>
</gene>
<evidence type="ECO:0000313" key="3">
    <source>
        <dbReference type="Proteomes" id="UP001141806"/>
    </source>
</evidence>
<protein>
    <submittedName>
        <fullName evidence="2">Uncharacterized protein</fullName>
    </submittedName>
</protein>
<evidence type="ECO:0000256" key="1">
    <source>
        <dbReference type="SAM" id="MobiDB-lite"/>
    </source>
</evidence>